<proteinExistence type="predicted"/>
<evidence type="ECO:0000256" key="1">
    <source>
        <dbReference type="SAM" id="Coils"/>
    </source>
</evidence>
<sequence length="358" mass="42119">MGELNKNLGEVDHAKIIIESIYRYLINLENDHVKDRHFDVLVRFSENINDGFVRNLVISRLQRYYEAITLKEENLNLEFSMSLLETLSFLKYQLESPEHFNNDSINSENYYNKKIQELQQREFELNEILRSNNNQTEEQKRITEETAEKLKTIELELNKKKKELEIKQKQEDVKSDWEQKINNTFIQLKDYLEPIKKEHDRLNILYYVFAVLSIVTIIIISIIEINAICKLSSNDKFPNFEEYLMLFLPLPIAGALMWGFVFQMNRAQRQLLVIAKNIHNINYIQGLLISINNLSPNINDGILRINKALDNVIFNHLEKSTVVTESDLLKEEEKDNNKNNIDLDKLVKLIKTLKETGG</sequence>
<accession>A0A090VLJ0</accession>
<keyword evidence="2" id="KW-0472">Membrane</keyword>
<reference evidence="3 4" key="1">
    <citation type="journal article" date="2014" name="Genome Announc.">
        <title>Draft Genome Sequences of Marine Flavobacterium Algibacter lectus Strains SS8 and NR4.</title>
        <authorList>
            <person name="Takatani N."/>
            <person name="Nakanishi M."/>
            <person name="Meirelles P."/>
            <person name="Mino S."/>
            <person name="Suda W."/>
            <person name="Oshima K."/>
            <person name="Hattori M."/>
            <person name="Ohkuma M."/>
            <person name="Hosokawa M."/>
            <person name="Miyashita K."/>
            <person name="Thompson F.L."/>
            <person name="Niwa A."/>
            <person name="Sawabe T."/>
            <person name="Sawabe T."/>
        </authorList>
    </citation>
    <scope>NUCLEOTIDE SEQUENCE [LARGE SCALE GENOMIC DNA]</scope>
    <source>
        <strain evidence="3 4">JCM 19300</strain>
    </source>
</reference>
<evidence type="ECO:0000313" key="4">
    <source>
        <dbReference type="Proteomes" id="UP000029644"/>
    </source>
</evidence>
<dbReference type="Proteomes" id="UP000029644">
    <property type="component" value="Unassembled WGS sequence"/>
</dbReference>
<feature type="transmembrane region" description="Helical" evidence="2">
    <location>
        <begin position="204"/>
        <end position="223"/>
    </location>
</feature>
<dbReference type="OrthoDB" id="9858105at2"/>
<gene>
    <name evidence="3" type="ORF">JCM19300_2347</name>
</gene>
<comment type="caution">
    <text evidence="3">The sequence shown here is derived from an EMBL/GenBank/DDBJ whole genome shotgun (WGS) entry which is preliminary data.</text>
</comment>
<dbReference type="AlphaFoldDB" id="A0A090VLJ0"/>
<protein>
    <submittedName>
        <fullName evidence="3">Uncharacterized protein</fullName>
    </submittedName>
</protein>
<name>A0A090VLJ0_9FLAO</name>
<organism evidence="3 4">
    <name type="scientific">Algibacter lectus</name>
    <dbReference type="NCBI Taxonomy" id="221126"/>
    <lineage>
        <taxon>Bacteria</taxon>
        <taxon>Pseudomonadati</taxon>
        <taxon>Bacteroidota</taxon>
        <taxon>Flavobacteriia</taxon>
        <taxon>Flavobacteriales</taxon>
        <taxon>Flavobacteriaceae</taxon>
        <taxon>Algibacter</taxon>
    </lineage>
</organism>
<evidence type="ECO:0000313" key="3">
    <source>
        <dbReference type="EMBL" id="GAL64194.1"/>
    </source>
</evidence>
<feature type="transmembrane region" description="Helical" evidence="2">
    <location>
        <begin position="243"/>
        <end position="262"/>
    </location>
</feature>
<dbReference type="RefSeq" id="WP_152596604.1">
    <property type="nucleotide sequence ID" value="NZ_BBNQ01000016.1"/>
</dbReference>
<dbReference type="EMBL" id="BBNQ01000016">
    <property type="protein sequence ID" value="GAL64194.1"/>
    <property type="molecule type" value="Genomic_DNA"/>
</dbReference>
<keyword evidence="2" id="KW-1133">Transmembrane helix</keyword>
<evidence type="ECO:0000256" key="2">
    <source>
        <dbReference type="SAM" id="Phobius"/>
    </source>
</evidence>
<feature type="coiled-coil region" evidence="1">
    <location>
        <begin position="126"/>
        <end position="172"/>
    </location>
</feature>
<keyword evidence="1" id="KW-0175">Coiled coil</keyword>
<keyword evidence="2" id="KW-0812">Transmembrane</keyword>